<protein>
    <submittedName>
        <fullName evidence="1">Uncharacterized protein</fullName>
    </submittedName>
</protein>
<reference evidence="1" key="1">
    <citation type="submission" date="2021-04" db="EMBL/GenBank/DDBJ databases">
        <title>Complete Genome sequence and Methylome Analysis of the Haloarchaeon Haloarcula sinaiiensis.</title>
        <authorList>
            <person name="Fomenkov A."/>
            <person name="DasSarma P."/>
            <person name="DasSarma S."/>
            <person name="Roberts R.J."/>
        </authorList>
    </citation>
    <scope>NUCLEOTIDE SEQUENCE</scope>
    <source>
        <strain evidence="1">ATCC 33800</strain>
    </source>
</reference>
<dbReference type="RefSeq" id="WP_152418961.1">
    <property type="nucleotide sequence ID" value="NZ_AOLR01000009.1"/>
</dbReference>
<accession>A0A8T8KDB6</accession>
<dbReference type="AlphaFoldDB" id="A0A8T8KDB6"/>
<evidence type="ECO:0000313" key="1">
    <source>
        <dbReference type="EMBL" id="QUJ71927.1"/>
    </source>
</evidence>
<gene>
    <name evidence="1" type="ORF">KDQ40_14730</name>
</gene>
<dbReference type="Proteomes" id="UP000682967">
    <property type="component" value="Chromosome"/>
</dbReference>
<organism evidence="1 2">
    <name type="scientific">Haloarcula marismortui ATCC 33800</name>
    <dbReference type="NCBI Taxonomy" id="662476"/>
    <lineage>
        <taxon>Archaea</taxon>
        <taxon>Methanobacteriati</taxon>
        <taxon>Methanobacteriota</taxon>
        <taxon>Stenosarchaea group</taxon>
        <taxon>Halobacteria</taxon>
        <taxon>Halobacteriales</taxon>
        <taxon>Haloarculaceae</taxon>
        <taxon>Haloarcula</taxon>
    </lineage>
</organism>
<dbReference type="EMBL" id="CP073366">
    <property type="protein sequence ID" value="QUJ71927.1"/>
    <property type="molecule type" value="Genomic_DNA"/>
</dbReference>
<dbReference type="KEGG" id="hsin:KDQ40_14730"/>
<dbReference type="GeneID" id="64824236"/>
<dbReference type="OrthoDB" id="346428at2157"/>
<name>A0A8T8KDB6_9EURY</name>
<evidence type="ECO:0000313" key="2">
    <source>
        <dbReference type="Proteomes" id="UP000682967"/>
    </source>
</evidence>
<proteinExistence type="predicted"/>
<sequence>MKESTIDALSDILSANDSSTGFRRADIPSELLGSDFIESDFRPPSRCPVETGCMEFCEVSAEDGEDAEVLIKCDAGHTKQAHKDEFTQYDIEFEAVLQAVSEVIEQKILTYDDTRLPRYTFAETESGLNIYLIVNPSEFQNTINEICVDALTDESAALLIAPDKKIKQLLEQKALFSSSNLIYSVPFSMLTEEEEIQSSLSAIRDIQNLEQSFMDDIVDDEGLVQRVNSNPRYILTELNHMRLLRLGKELPQSSGTRLEKIAESAFGHLFTTQADRGGEDDRGENLPDSVFYISDESLPNGYDSVLGVADAKSGKDAGFGNEPVDGKHEEYIKEARDQSVGGEKIAHTFVVLDFDGHQDIDFYDRMKEVYDDNEYMVVFTAEALAMTLSAYLSYTVSNDLSLVRGSFRTVIYPLFDPDKFNDDQLGLGELTREVGRDQPTYDNQYKQRSDLLIVTPEVIRQLFERFAESSKEIQRIFQNYYKPRATL</sequence>